<dbReference type="AlphaFoldDB" id="A0A917HQU1"/>
<protein>
    <submittedName>
        <fullName evidence="6">Gamma-D-glutamyl-L-lysine endopeptidase</fullName>
    </submittedName>
</protein>
<keyword evidence="7" id="KW-1185">Reference proteome</keyword>
<name>A0A917HQU1_9BACI</name>
<dbReference type="GO" id="GO:0008234">
    <property type="term" value="F:cysteine-type peptidase activity"/>
    <property type="evidence" value="ECO:0007669"/>
    <property type="project" value="UniProtKB-KW"/>
</dbReference>
<accession>A0A917HQU1</accession>
<comment type="caution">
    <text evidence="6">The sequence shown here is derived from an EMBL/GenBank/DDBJ whole genome shotgun (WGS) entry which is preliminary data.</text>
</comment>
<evidence type="ECO:0000313" key="7">
    <source>
        <dbReference type="Proteomes" id="UP000622860"/>
    </source>
</evidence>
<dbReference type="Pfam" id="PF23795">
    <property type="entry name" value="SH3_YKFC_2nd"/>
    <property type="match status" value="1"/>
</dbReference>
<dbReference type="PANTHER" id="PTHR47053">
    <property type="entry name" value="MUREIN DD-ENDOPEPTIDASE MEPH-RELATED"/>
    <property type="match status" value="1"/>
</dbReference>
<dbReference type="EMBL" id="BMFR01000022">
    <property type="protein sequence ID" value="GGG86115.1"/>
    <property type="molecule type" value="Genomic_DNA"/>
</dbReference>
<reference evidence="6" key="1">
    <citation type="journal article" date="2014" name="Int. J. Syst. Evol. Microbiol.">
        <title>Complete genome sequence of Corynebacterium casei LMG S-19264T (=DSM 44701T), isolated from a smear-ripened cheese.</title>
        <authorList>
            <consortium name="US DOE Joint Genome Institute (JGI-PGF)"/>
            <person name="Walter F."/>
            <person name="Albersmeier A."/>
            <person name="Kalinowski J."/>
            <person name="Ruckert C."/>
        </authorList>
    </citation>
    <scope>NUCLEOTIDE SEQUENCE</scope>
    <source>
        <strain evidence="6">CGMCC 1.12754</strain>
    </source>
</reference>
<dbReference type="Gene3D" id="3.90.1720.10">
    <property type="entry name" value="endopeptidase domain like (from Nostoc punctiforme)"/>
    <property type="match status" value="1"/>
</dbReference>
<proteinExistence type="inferred from homology"/>
<dbReference type="Proteomes" id="UP000622860">
    <property type="component" value="Unassembled WGS sequence"/>
</dbReference>
<keyword evidence="2" id="KW-0645">Protease</keyword>
<dbReference type="InterPro" id="IPR041382">
    <property type="entry name" value="SH3_16"/>
</dbReference>
<reference evidence="6" key="2">
    <citation type="submission" date="2020-09" db="EMBL/GenBank/DDBJ databases">
        <authorList>
            <person name="Sun Q."/>
            <person name="Zhou Y."/>
        </authorList>
    </citation>
    <scope>NUCLEOTIDE SEQUENCE</scope>
    <source>
        <strain evidence="6">CGMCC 1.12754</strain>
    </source>
</reference>
<evidence type="ECO:0000259" key="5">
    <source>
        <dbReference type="PROSITE" id="PS51935"/>
    </source>
</evidence>
<dbReference type="Pfam" id="PF00877">
    <property type="entry name" value="NLPC_P60"/>
    <property type="match status" value="1"/>
</dbReference>
<dbReference type="InterPro" id="IPR000064">
    <property type="entry name" value="NLP_P60_dom"/>
</dbReference>
<dbReference type="InterPro" id="IPR051202">
    <property type="entry name" value="Peptidase_C40"/>
</dbReference>
<comment type="similarity">
    <text evidence="1">Belongs to the peptidase C40 family.</text>
</comment>
<evidence type="ECO:0000256" key="1">
    <source>
        <dbReference type="ARBA" id="ARBA00007074"/>
    </source>
</evidence>
<evidence type="ECO:0000256" key="4">
    <source>
        <dbReference type="ARBA" id="ARBA00022807"/>
    </source>
</evidence>
<dbReference type="PANTHER" id="PTHR47053:SF3">
    <property type="entry name" value="GAMMA-D-GLUTAMYL-L-LYSINE DIPEPTIDYL-PEPTIDASE"/>
    <property type="match status" value="1"/>
</dbReference>
<gene>
    <name evidence="6" type="primary">ykfC</name>
    <name evidence="6" type="ORF">GCM10011398_34870</name>
</gene>
<dbReference type="GO" id="GO:0006508">
    <property type="term" value="P:proteolysis"/>
    <property type="evidence" value="ECO:0007669"/>
    <property type="project" value="UniProtKB-KW"/>
</dbReference>
<evidence type="ECO:0000256" key="3">
    <source>
        <dbReference type="ARBA" id="ARBA00022801"/>
    </source>
</evidence>
<sequence length="316" mass="35051">MVKQTFDQFPEKLWVASVQVATVWTNPESAREMDSPGTTNPTNIDEWTKALTPETRLALCEENRVQTQLLYGEAVLITEIKDGWAHVVIPDQESIKDKRGYPGWVPLHQLKEVSKTDWQQEKTAAIVDDKAWLEKEDGEKLLKLSYMTMLPVVSENETRVGVMTPHGKQFLPRPAVSIFNSAEGIEKQGGKAIVNAGEKYLGLAYFWGGMSSFGYDCSGFSYTMSKANGYQIPRDAGDQAEQGIAVPFNQLLPGDLIFFAYDEGKGSLHHVGIYYGDGKMLHSPGTGKGIEIIKLEGTVYGKELCAASRYWQGVGE</sequence>
<dbReference type="RefSeq" id="WP_188456653.1">
    <property type="nucleotide sequence ID" value="NZ_BMFR01000022.1"/>
</dbReference>
<dbReference type="InterPro" id="IPR038765">
    <property type="entry name" value="Papain-like_cys_pep_sf"/>
</dbReference>
<dbReference type="Gene3D" id="2.30.30.40">
    <property type="entry name" value="SH3 Domains"/>
    <property type="match status" value="2"/>
</dbReference>
<organism evidence="6 7">
    <name type="scientific">Virgibacillus oceani</name>
    <dbReference type="NCBI Taxonomy" id="1479511"/>
    <lineage>
        <taxon>Bacteria</taxon>
        <taxon>Bacillati</taxon>
        <taxon>Bacillota</taxon>
        <taxon>Bacilli</taxon>
        <taxon>Bacillales</taxon>
        <taxon>Bacillaceae</taxon>
        <taxon>Virgibacillus</taxon>
    </lineage>
</organism>
<feature type="domain" description="NlpC/P60" evidence="5">
    <location>
        <begin position="187"/>
        <end position="316"/>
    </location>
</feature>
<dbReference type="PROSITE" id="PS51935">
    <property type="entry name" value="NLPC_P60"/>
    <property type="match status" value="1"/>
</dbReference>
<keyword evidence="3" id="KW-0378">Hydrolase</keyword>
<dbReference type="Pfam" id="PF18348">
    <property type="entry name" value="SH3_16"/>
    <property type="match status" value="1"/>
</dbReference>
<keyword evidence="4" id="KW-0788">Thiol protease</keyword>
<evidence type="ECO:0000313" key="6">
    <source>
        <dbReference type="EMBL" id="GGG86115.1"/>
    </source>
</evidence>
<evidence type="ECO:0000256" key="2">
    <source>
        <dbReference type="ARBA" id="ARBA00022670"/>
    </source>
</evidence>
<dbReference type="InterPro" id="IPR057812">
    <property type="entry name" value="SH3_YKFC_2nd"/>
</dbReference>
<dbReference type="SUPFAM" id="SSF54001">
    <property type="entry name" value="Cysteine proteinases"/>
    <property type="match status" value="1"/>
</dbReference>